<sequence>MRIRNFIIPVALAVAASACTSSEKKDKDGDTVINGDTLATPVAGEAASMCFVRTEGAKDQDTTSVELVVKDDKVTGQMYWHPFEKDSRKGDLSGTLKGDTVNAVWTFMQEGMKDTLALQFLMKGNTLLQKPLKLNTKTGREQTDNNAGYTVSYKPTVDLKKK</sequence>
<protein>
    <recommendedName>
        <fullName evidence="3">Lipoprotein</fullName>
    </recommendedName>
</protein>
<dbReference type="Proteomes" id="UP000242687">
    <property type="component" value="Unassembled WGS sequence"/>
</dbReference>
<keyword evidence="2" id="KW-1185">Reference proteome</keyword>
<dbReference type="EMBL" id="PGFJ01000001">
    <property type="protein sequence ID" value="PJJ83728.1"/>
    <property type="molecule type" value="Genomic_DNA"/>
</dbReference>
<accession>A0A2H9VSD9</accession>
<proteinExistence type="predicted"/>
<name>A0A2H9VSD9_9SPHI</name>
<dbReference type="PROSITE" id="PS51257">
    <property type="entry name" value="PROKAR_LIPOPROTEIN"/>
    <property type="match status" value="1"/>
</dbReference>
<reference evidence="1 2" key="1">
    <citation type="submission" date="2017-11" db="EMBL/GenBank/DDBJ databases">
        <title>Genomic Encyclopedia of Archaeal and Bacterial Type Strains, Phase II (KMG-II): From Individual Species to Whole Genera.</title>
        <authorList>
            <person name="Goeker M."/>
        </authorList>
    </citation>
    <scope>NUCLEOTIDE SEQUENCE [LARGE SCALE GENOMIC DNA]</scope>
    <source>
        <strain evidence="1 2">DSM 28175</strain>
    </source>
</reference>
<gene>
    <name evidence="1" type="ORF">CLV57_0721</name>
</gene>
<evidence type="ECO:0000313" key="1">
    <source>
        <dbReference type="EMBL" id="PJJ83728.1"/>
    </source>
</evidence>
<dbReference type="RefSeq" id="WP_100339970.1">
    <property type="nucleotide sequence ID" value="NZ_PGFJ01000001.1"/>
</dbReference>
<dbReference type="OrthoDB" id="794403at2"/>
<evidence type="ECO:0000313" key="2">
    <source>
        <dbReference type="Proteomes" id="UP000242687"/>
    </source>
</evidence>
<comment type="caution">
    <text evidence="1">The sequence shown here is derived from an EMBL/GenBank/DDBJ whole genome shotgun (WGS) entry which is preliminary data.</text>
</comment>
<evidence type="ECO:0008006" key="3">
    <source>
        <dbReference type="Google" id="ProtNLM"/>
    </source>
</evidence>
<dbReference type="AlphaFoldDB" id="A0A2H9VSD9"/>
<organism evidence="1 2">
    <name type="scientific">Mucilaginibacter auburnensis</name>
    <dbReference type="NCBI Taxonomy" id="1457233"/>
    <lineage>
        <taxon>Bacteria</taxon>
        <taxon>Pseudomonadati</taxon>
        <taxon>Bacteroidota</taxon>
        <taxon>Sphingobacteriia</taxon>
        <taxon>Sphingobacteriales</taxon>
        <taxon>Sphingobacteriaceae</taxon>
        <taxon>Mucilaginibacter</taxon>
    </lineage>
</organism>